<evidence type="ECO:0000313" key="3">
    <source>
        <dbReference type="Proteomes" id="UP001430356"/>
    </source>
</evidence>
<keyword evidence="3" id="KW-1185">Reference proteome</keyword>
<dbReference type="InterPro" id="IPR003117">
    <property type="entry name" value="cAMP_dep_PK_reg_su_I/II_a/b"/>
</dbReference>
<dbReference type="AlphaFoldDB" id="A0AAW0ER05"/>
<name>A0AAW0ER05_9TRYP</name>
<evidence type="ECO:0000313" key="2">
    <source>
        <dbReference type="EMBL" id="KAK7196648.1"/>
    </source>
</evidence>
<dbReference type="Proteomes" id="UP001430356">
    <property type="component" value="Unassembled WGS sequence"/>
</dbReference>
<evidence type="ECO:0000259" key="1">
    <source>
        <dbReference type="Pfam" id="PF02197"/>
    </source>
</evidence>
<gene>
    <name evidence="2" type="ORF">NESM_000603700</name>
</gene>
<feature type="domain" description="RIIa" evidence="1">
    <location>
        <begin position="61"/>
        <end position="80"/>
    </location>
</feature>
<organism evidence="2 3">
    <name type="scientific">Novymonas esmeraldas</name>
    <dbReference type="NCBI Taxonomy" id="1808958"/>
    <lineage>
        <taxon>Eukaryota</taxon>
        <taxon>Discoba</taxon>
        <taxon>Euglenozoa</taxon>
        <taxon>Kinetoplastea</taxon>
        <taxon>Metakinetoplastina</taxon>
        <taxon>Trypanosomatida</taxon>
        <taxon>Trypanosomatidae</taxon>
        <taxon>Novymonas</taxon>
    </lineage>
</organism>
<reference evidence="2 3" key="1">
    <citation type="journal article" date="2021" name="MBio">
        <title>A New Model Trypanosomatid, Novymonas esmeraldas: Genomic Perception of Its 'Candidatus Pandoraea novymonadis' Endosymbiont.</title>
        <authorList>
            <person name="Zakharova A."/>
            <person name="Saura A."/>
            <person name="Butenko A."/>
            <person name="Podesvova L."/>
            <person name="Warmusova S."/>
            <person name="Kostygov A.Y."/>
            <person name="Nenarokova A."/>
            <person name="Lukes J."/>
            <person name="Opperdoes F.R."/>
            <person name="Yurchenko V."/>
        </authorList>
    </citation>
    <scope>NUCLEOTIDE SEQUENCE [LARGE SCALE GENOMIC DNA]</scope>
    <source>
        <strain evidence="2 3">E262AT.01</strain>
    </source>
</reference>
<dbReference type="Gene3D" id="1.20.890.10">
    <property type="entry name" value="cAMP-dependent protein kinase regulatory subunit, dimerization-anchoring domain"/>
    <property type="match status" value="1"/>
</dbReference>
<dbReference type="EMBL" id="JAECZO010000081">
    <property type="protein sequence ID" value="KAK7196648.1"/>
    <property type="molecule type" value="Genomic_DNA"/>
</dbReference>
<sequence length="91" mass="10137">MADVNTATLMAEPSLREAAAAVFSEEERTVIKDNLRSEQVAQAKYLRAHPEVHRAVQEGLARVLKAQPDDPVAFLTEYFTSDDLLAQQPQQ</sequence>
<protein>
    <submittedName>
        <fullName evidence="2">Dpy-30 motif/Regulatory subunit of type II PKA R-subunit</fullName>
    </submittedName>
</protein>
<dbReference type="Pfam" id="PF02197">
    <property type="entry name" value="RIIa"/>
    <property type="match status" value="1"/>
</dbReference>
<dbReference type="SUPFAM" id="SSF47391">
    <property type="entry name" value="Dimerization-anchoring domain of cAMP-dependent PK regulatory subunit"/>
    <property type="match status" value="1"/>
</dbReference>
<proteinExistence type="predicted"/>
<accession>A0AAW0ER05</accession>
<comment type="caution">
    <text evidence="2">The sequence shown here is derived from an EMBL/GenBank/DDBJ whole genome shotgun (WGS) entry which is preliminary data.</text>
</comment>